<keyword evidence="1" id="KW-0479">Metal-binding</keyword>
<keyword evidence="3" id="KW-0862">Zinc</keyword>
<dbReference type="OrthoDB" id="10070851at2759"/>
<dbReference type="InterPro" id="IPR037278">
    <property type="entry name" value="ARFGAP/RecO"/>
</dbReference>
<accession>A0A3P6PQJ3</accession>
<dbReference type="GO" id="GO:0008270">
    <property type="term" value="F:zinc ion binding"/>
    <property type="evidence" value="ECO:0007669"/>
    <property type="project" value="UniProtKB-KW"/>
</dbReference>
<dbReference type="SUPFAM" id="SSF57863">
    <property type="entry name" value="ArfGap/RecO-like zinc finger"/>
    <property type="match status" value="1"/>
</dbReference>
<dbReference type="PANTHER" id="PTHR23180:SF160">
    <property type="entry name" value="ADP-RIBOSYLATION FACTOR GTPASE-ACTIVATING PROTEIN EFFECTOR PROTEIN 1"/>
    <property type="match status" value="1"/>
</dbReference>
<evidence type="ECO:0000256" key="2">
    <source>
        <dbReference type="ARBA" id="ARBA00022771"/>
    </source>
</evidence>
<dbReference type="InterPro" id="IPR038508">
    <property type="entry name" value="ArfGAP_dom_sf"/>
</dbReference>
<evidence type="ECO:0000313" key="6">
    <source>
        <dbReference type="Proteomes" id="UP000281553"/>
    </source>
</evidence>
<keyword evidence="6" id="KW-1185">Reference proteome</keyword>
<dbReference type="InterPro" id="IPR045258">
    <property type="entry name" value="ACAP1/2/3-like"/>
</dbReference>
<evidence type="ECO:0000256" key="4">
    <source>
        <dbReference type="SAM" id="MobiDB-lite"/>
    </source>
</evidence>
<dbReference type="GO" id="GO:0005096">
    <property type="term" value="F:GTPase activator activity"/>
    <property type="evidence" value="ECO:0007669"/>
    <property type="project" value="InterPro"/>
</dbReference>
<keyword evidence="2" id="KW-0863">Zinc-finger</keyword>
<dbReference type="AlphaFoldDB" id="A0A3P6PQJ3"/>
<reference evidence="5 6" key="1">
    <citation type="submission" date="2018-11" db="EMBL/GenBank/DDBJ databases">
        <authorList>
            <consortium name="Pathogen Informatics"/>
        </authorList>
    </citation>
    <scope>NUCLEOTIDE SEQUENCE [LARGE SCALE GENOMIC DNA]</scope>
</reference>
<dbReference type="Gene3D" id="1.10.220.150">
    <property type="entry name" value="Arf GTPase activating protein"/>
    <property type="match status" value="1"/>
</dbReference>
<evidence type="ECO:0000256" key="1">
    <source>
        <dbReference type="ARBA" id="ARBA00022723"/>
    </source>
</evidence>
<organism evidence="5 6">
    <name type="scientific">Dibothriocephalus latus</name>
    <name type="common">Fish tapeworm</name>
    <name type="synonym">Diphyllobothrium latum</name>
    <dbReference type="NCBI Taxonomy" id="60516"/>
    <lineage>
        <taxon>Eukaryota</taxon>
        <taxon>Metazoa</taxon>
        <taxon>Spiralia</taxon>
        <taxon>Lophotrochozoa</taxon>
        <taxon>Platyhelminthes</taxon>
        <taxon>Cestoda</taxon>
        <taxon>Eucestoda</taxon>
        <taxon>Diphyllobothriidea</taxon>
        <taxon>Diphyllobothriidae</taxon>
        <taxon>Dibothriocephalus</taxon>
    </lineage>
</organism>
<sequence>MFVTFACPQVRSLFLDNWEPELIAVMRNLGNRLGGTIFEATAPPPRSGSPTASINSVSNNSSSSNSKQDALLLTDDITRPQPGQGSVSNKQVRQAWIEMKYTKGQFVDFPGSSLADLKSRILELHRTWRSQMHTASPGDHKRIDAPIDHSVSPVLTILSTQVFGRVAKVVDRRRPSASPRLVKRSQMFLGDAKELVTGQGVRIDDAWDEDSNRVALRLSISLLNDISRFL</sequence>
<name>A0A3P6PQJ3_DIBLA</name>
<gene>
    <name evidence="5" type="ORF">DILT_LOCUS643</name>
</gene>
<dbReference type="PANTHER" id="PTHR23180">
    <property type="entry name" value="CENTAURIN/ARF"/>
    <property type="match status" value="1"/>
</dbReference>
<dbReference type="Proteomes" id="UP000281553">
    <property type="component" value="Unassembled WGS sequence"/>
</dbReference>
<evidence type="ECO:0000313" key="5">
    <source>
        <dbReference type="EMBL" id="VDK35027.1"/>
    </source>
</evidence>
<evidence type="ECO:0000256" key="3">
    <source>
        <dbReference type="ARBA" id="ARBA00022833"/>
    </source>
</evidence>
<protein>
    <submittedName>
        <fullName evidence="5">Uncharacterized protein</fullName>
    </submittedName>
</protein>
<dbReference type="EMBL" id="UYRU01002974">
    <property type="protein sequence ID" value="VDK35027.1"/>
    <property type="molecule type" value="Genomic_DNA"/>
</dbReference>
<feature type="compositionally biased region" description="Low complexity" evidence="4">
    <location>
        <begin position="53"/>
        <end position="66"/>
    </location>
</feature>
<proteinExistence type="predicted"/>
<feature type="region of interest" description="Disordered" evidence="4">
    <location>
        <begin position="40"/>
        <end position="68"/>
    </location>
</feature>